<dbReference type="InterPro" id="IPR007138">
    <property type="entry name" value="ABM_dom"/>
</dbReference>
<dbReference type="Proteomes" id="UP001518140">
    <property type="component" value="Unassembled WGS sequence"/>
</dbReference>
<dbReference type="RefSeq" id="WP_165340518.1">
    <property type="nucleotide sequence ID" value="NZ_JAAKZX010000049.1"/>
</dbReference>
<organism evidence="2 3">
    <name type="scientific">Streptomyces ureilyticus</name>
    <dbReference type="NCBI Taxonomy" id="1775131"/>
    <lineage>
        <taxon>Bacteria</taxon>
        <taxon>Bacillati</taxon>
        <taxon>Actinomycetota</taxon>
        <taxon>Actinomycetes</taxon>
        <taxon>Kitasatosporales</taxon>
        <taxon>Streptomycetaceae</taxon>
        <taxon>Streptomyces</taxon>
    </lineage>
</organism>
<dbReference type="SUPFAM" id="SSF54909">
    <property type="entry name" value="Dimeric alpha+beta barrel"/>
    <property type="match status" value="2"/>
</dbReference>
<dbReference type="Pfam" id="PF03992">
    <property type="entry name" value="ABM"/>
    <property type="match status" value="1"/>
</dbReference>
<evidence type="ECO:0000259" key="1">
    <source>
        <dbReference type="Pfam" id="PF03992"/>
    </source>
</evidence>
<accession>A0ABX0DPX0</accession>
<dbReference type="EMBL" id="JAAKZX010000049">
    <property type="protein sequence ID" value="NGO43915.1"/>
    <property type="molecule type" value="Genomic_DNA"/>
</dbReference>
<keyword evidence="3" id="KW-1185">Reference proteome</keyword>
<feature type="domain" description="ABM" evidence="1">
    <location>
        <begin position="9"/>
        <end position="67"/>
    </location>
</feature>
<dbReference type="InterPro" id="IPR011008">
    <property type="entry name" value="Dimeric_a/b-barrel"/>
</dbReference>
<evidence type="ECO:0000313" key="3">
    <source>
        <dbReference type="Proteomes" id="UP001518140"/>
    </source>
</evidence>
<name>A0ABX0DPX0_9ACTN</name>
<sequence>MPERDPTRPVTVINRFEVEGDTAEFEREFREHSQFLRRRPGFDFLVTVRLVDRPTAYVHLSHWRRLSGFLDTVHDDTFVAHVQGLAPLVETSADQALSIGRVLRENAAVDDTDVVLISAQVRGDDREFEKRYAELGHVCARLGGFGGSDLLRSTLRPLSYTGVQWWRDSTHCGDALESASWRTALSDLSAVADVTVERARHIAYERGTA</sequence>
<proteinExistence type="predicted"/>
<comment type="caution">
    <text evidence="2">The sequence shown here is derived from an EMBL/GenBank/DDBJ whole genome shotgun (WGS) entry which is preliminary data.</text>
</comment>
<dbReference type="Gene3D" id="3.30.70.100">
    <property type="match status" value="2"/>
</dbReference>
<protein>
    <recommendedName>
        <fullName evidence="1">ABM domain-containing protein</fullName>
    </recommendedName>
</protein>
<evidence type="ECO:0000313" key="2">
    <source>
        <dbReference type="EMBL" id="NGO43915.1"/>
    </source>
</evidence>
<gene>
    <name evidence="2" type="ORF">G6048_17730</name>
</gene>
<reference evidence="2 3" key="1">
    <citation type="submission" date="2020-02" db="EMBL/GenBank/DDBJ databases">
        <title>Whole-genome analyses of novel actinobacteria.</title>
        <authorList>
            <person name="Sahin N."/>
            <person name="Tokatli A."/>
        </authorList>
    </citation>
    <scope>NUCLEOTIDE SEQUENCE [LARGE SCALE GENOMIC DNA]</scope>
    <source>
        <strain evidence="2 3">YC419</strain>
    </source>
</reference>